<evidence type="ECO:0000313" key="5">
    <source>
        <dbReference type="EMBL" id="RHY94017.1"/>
    </source>
</evidence>
<dbReference type="AlphaFoldDB" id="A0A397AXL9"/>
<evidence type="ECO:0000313" key="12">
    <source>
        <dbReference type="Proteomes" id="UP000286510"/>
    </source>
</evidence>
<evidence type="ECO:0000313" key="8">
    <source>
        <dbReference type="Proteomes" id="UP000266196"/>
    </source>
</evidence>
<evidence type="ECO:0000313" key="11">
    <source>
        <dbReference type="Proteomes" id="UP000283543"/>
    </source>
</evidence>
<protein>
    <submittedName>
        <fullName evidence="1">Uncharacterized protein</fullName>
    </submittedName>
</protein>
<evidence type="ECO:0000313" key="3">
    <source>
        <dbReference type="EMBL" id="RHY48757.1"/>
    </source>
</evidence>
<evidence type="ECO:0000313" key="6">
    <source>
        <dbReference type="EMBL" id="RHZ11463.1"/>
    </source>
</evidence>
<dbReference type="Proteomes" id="UP000283543">
    <property type="component" value="Unassembled WGS sequence"/>
</dbReference>
<sequence length="286" mass="32941">MTLRELLQNEIVALEERHRKEDMGLQREMEQATERSMAVSIAEAEAHATQAVEGQAGKTKQERHLRRRRWANGVENGPLGMREVRLEDVRTLKLHEQDDSILGVSLDYINGITRRLWVFWWSDILLSCRRGLFETQGRWLVCAFEHMTILEIPLAEFVDWKDKMRERISDWSYDALGIRWLDQLPHILGLLANGMTNFDLVLAASGRVPAEIVSRLAVRVRMRRALEVRTLLSLRRISMLQMARLGPSTGDLRVPNVRQPLPGFAMGSKRGVQVTAFRRYTVGSCR</sequence>
<proteinExistence type="predicted"/>
<evidence type="ECO:0000313" key="9">
    <source>
        <dbReference type="Proteomes" id="UP000266239"/>
    </source>
</evidence>
<dbReference type="EMBL" id="QUTA01006504">
    <property type="protein sequence ID" value="RHY10910.1"/>
    <property type="molecule type" value="Genomic_DNA"/>
</dbReference>
<dbReference type="EMBL" id="QUSZ01005214">
    <property type="protein sequence ID" value="RHY10768.1"/>
    <property type="molecule type" value="Genomic_DNA"/>
</dbReference>
<dbReference type="EMBL" id="QUTB01006745">
    <property type="protein sequence ID" value="RHY48757.1"/>
    <property type="molecule type" value="Genomic_DNA"/>
</dbReference>
<organism evidence="1 7">
    <name type="scientific">Aphanomyces astaci</name>
    <name type="common">Crayfish plague agent</name>
    <dbReference type="NCBI Taxonomy" id="112090"/>
    <lineage>
        <taxon>Eukaryota</taxon>
        <taxon>Sar</taxon>
        <taxon>Stramenopiles</taxon>
        <taxon>Oomycota</taxon>
        <taxon>Saprolegniomycetes</taxon>
        <taxon>Saprolegniales</taxon>
        <taxon>Verrucalvaceae</taxon>
        <taxon>Aphanomyces</taxon>
    </lineage>
</organism>
<reference evidence="7 8" key="1">
    <citation type="submission" date="2018-08" db="EMBL/GenBank/DDBJ databases">
        <title>Aphanomyces genome sequencing and annotation.</title>
        <authorList>
            <person name="Minardi D."/>
            <person name="Oidtmann B."/>
            <person name="Van Der Giezen M."/>
            <person name="Studholme D.J."/>
        </authorList>
    </citation>
    <scope>NUCLEOTIDE SEQUENCE [LARGE SCALE GENOMIC DNA]</scope>
    <source>
        <strain evidence="5 8">197901</strain>
        <strain evidence="4 10">D2</strain>
        <strain evidence="6 12">FDL457</strain>
        <strain evidence="1 7">Kv</strain>
        <strain evidence="3 11">Si</strain>
        <strain evidence="2 9">Yx</strain>
    </source>
</reference>
<dbReference type="Proteomes" id="UP000265427">
    <property type="component" value="Unassembled WGS sequence"/>
</dbReference>
<dbReference type="EMBL" id="QUTF01014825">
    <property type="protein sequence ID" value="RHZ11463.1"/>
    <property type="molecule type" value="Genomic_DNA"/>
</dbReference>
<dbReference type="Proteomes" id="UP000266196">
    <property type="component" value="Unassembled WGS sequence"/>
</dbReference>
<evidence type="ECO:0000313" key="2">
    <source>
        <dbReference type="EMBL" id="RHY10910.1"/>
    </source>
</evidence>
<evidence type="ECO:0000313" key="10">
    <source>
        <dbReference type="Proteomes" id="UP000266643"/>
    </source>
</evidence>
<dbReference type="Proteomes" id="UP000266239">
    <property type="component" value="Unassembled WGS sequence"/>
</dbReference>
<dbReference type="EMBL" id="QUTD01006507">
    <property type="protein sequence ID" value="RHY54933.1"/>
    <property type="molecule type" value="Genomic_DNA"/>
</dbReference>
<dbReference type="EMBL" id="QUTE01017229">
    <property type="protein sequence ID" value="RHY94017.1"/>
    <property type="molecule type" value="Genomic_DNA"/>
</dbReference>
<evidence type="ECO:0000313" key="1">
    <source>
        <dbReference type="EMBL" id="RHY10768.1"/>
    </source>
</evidence>
<accession>A0A397AXL9</accession>
<dbReference type="Proteomes" id="UP000266643">
    <property type="component" value="Unassembled WGS sequence"/>
</dbReference>
<gene>
    <name evidence="2" type="ORF">DYB25_010268</name>
    <name evidence="6" type="ORF">DYB26_006233</name>
    <name evidence="4" type="ORF">DYB30_013710</name>
    <name evidence="5" type="ORF">DYB31_009228</name>
    <name evidence="3" type="ORF">DYB34_012929</name>
    <name evidence="1" type="ORF">DYB36_006710</name>
</gene>
<dbReference type="VEuPathDB" id="FungiDB:H257_19293"/>
<name>A0A397AXL9_APHAT</name>
<dbReference type="Proteomes" id="UP000286510">
    <property type="component" value="Unassembled WGS sequence"/>
</dbReference>
<comment type="caution">
    <text evidence="1">The sequence shown here is derived from an EMBL/GenBank/DDBJ whole genome shotgun (WGS) entry which is preliminary data.</text>
</comment>
<evidence type="ECO:0000313" key="7">
    <source>
        <dbReference type="Proteomes" id="UP000265427"/>
    </source>
</evidence>
<evidence type="ECO:0000313" key="4">
    <source>
        <dbReference type="EMBL" id="RHY54933.1"/>
    </source>
</evidence>